<reference evidence="3 4" key="1">
    <citation type="journal article" date="2012" name="PLoS Pathog.">
        <title>Diverse lifestyles and strategies of plant pathogenesis encoded in the genomes of eighteen Dothideomycetes fungi.</title>
        <authorList>
            <person name="Ohm R.A."/>
            <person name="Feau N."/>
            <person name="Henrissat B."/>
            <person name="Schoch C.L."/>
            <person name="Horwitz B.A."/>
            <person name="Barry K.W."/>
            <person name="Condon B.J."/>
            <person name="Copeland A.C."/>
            <person name="Dhillon B."/>
            <person name="Glaser F."/>
            <person name="Hesse C.N."/>
            <person name="Kosti I."/>
            <person name="LaButti K."/>
            <person name="Lindquist E.A."/>
            <person name="Lucas S."/>
            <person name="Salamov A.A."/>
            <person name="Bradshaw R.E."/>
            <person name="Ciuffetti L."/>
            <person name="Hamelin R.C."/>
            <person name="Kema G.H.J."/>
            <person name="Lawrence C."/>
            <person name="Scott J.A."/>
            <person name="Spatafora J.W."/>
            <person name="Turgeon B.G."/>
            <person name="de Wit P.J.G.M."/>
            <person name="Zhong S."/>
            <person name="Goodwin S.B."/>
            <person name="Grigoriev I.V."/>
        </authorList>
    </citation>
    <scope>NUCLEOTIDE SEQUENCE [LARGE SCALE GENOMIC DNA]</scope>
    <source>
        <strain evidence="3 4">SO2202</strain>
    </source>
</reference>
<organism evidence="3 4">
    <name type="scientific">Sphaerulina musiva (strain SO2202)</name>
    <name type="common">Poplar stem canker fungus</name>
    <name type="synonym">Septoria musiva</name>
    <dbReference type="NCBI Taxonomy" id="692275"/>
    <lineage>
        <taxon>Eukaryota</taxon>
        <taxon>Fungi</taxon>
        <taxon>Dikarya</taxon>
        <taxon>Ascomycota</taxon>
        <taxon>Pezizomycotina</taxon>
        <taxon>Dothideomycetes</taxon>
        <taxon>Dothideomycetidae</taxon>
        <taxon>Mycosphaerellales</taxon>
        <taxon>Mycosphaerellaceae</taxon>
        <taxon>Sphaerulina</taxon>
    </lineage>
</organism>
<dbReference type="EMBL" id="KB456260">
    <property type="protein sequence ID" value="EMF16553.1"/>
    <property type="molecule type" value="Genomic_DNA"/>
</dbReference>
<feature type="region of interest" description="Disordered" evidence="2">
    <location>
        <begin position="1"/>
        <end position="41"/>
    </location>
</feature>
<gene>
    <name evidence="3" type="ORF">SEPMUDRAFT_32519</name>
</gene>
<dbReference type="Proteomes" id="UP000016931">
    <property type="component" value="Unassembled WGS sequence"/>
</dbReference>
<dbReference type="OMA" id="AWKVTCA"/>
<keyword evidence="4" id="KW-1185">Reference proteome</keyword>
<evidence type="ECO:0000256" key="2">
    <source>
        <dbReference type="SAM" id="MobiDB-lite"/>
    </source>
</evidence>
<feature type="compositionally biased region" description="Acidic residues" evidence="2">
    <location>
        <begin position="539"/>
        <end position="548"/>
    </location>
</feature>
<feature type="region of interest" description="Disordered" evidence="2">
    <location>
        <begin position="68"/>
        <end position="137"/>
    </location>
</feature>
<dbReference type="OrthoDB" id="3905365at2759"/>
<evidence type="ECO:0000256" key="1">
    <source>
        <dbReference type="SAM" id="Coils"/>
    </source>
</evidence>
<name>N1QLK1_SPHMS</name>
<feature type="coiled-coil region" evidence="1">
    <location>
        <begin position="363"/>
        <end position="397"/>
    </location>
</feature>
<feature type="compositionally biased region" description="Basic and acidic residues" evidence="2">
    <location>
        <begin position="126"/>
        <end position="137"/>
    </location>
</feature>
<proteinExistence type="predicted"/>
<dbReference type="STRING" id="692275.N1QLK1"/>
<feature type="region of interest" description="Disordered" evidence="2">
    <location>
        <begin position="499"/>
        <end position="606"/>
    </location>
</feature>
<dbReference type="AlphaFoldDB" id="N1QLK1"/>
<feature type="compositionally biased region" description="Low complexity" evidence="2">
    <location>
        <begin position="18"/>
        <end position="38"/>
    </location>
</feature>
<protein>
    <submittedName>
        <fullName evidence="3">Uncharacterized protein</fullName>
    </submittedName>
</protein>
<dbReference type="HOGENOM" id="CLU_014177_4_0_1"/>
<dbReference type="RefSeq" id="XP_016764674.1">
    <property type="nucleotide sequence ID" value="XM_016908501.1"/>
</dbReference>
<keyword evidence="1" id="KW-0175">Coiled coil</keyword>
<evidence type="ECO:0000313" key="4">
    <source>
        <dbReference type="Proteomes" id="UP000016931"/>
    </source>
</evidence>
<evidence type="ECO:0000313" key="3">
    <source>
        <dbReference type="EMBL" id="EMF16553.1"/>
    </source>
</evidence>
<dbReference type="eggNOG" id="ENOG502SC6I">
    <property type="taxonomic scope" value="Eukaryota"/>
</dbReference>
<accession>N1QLK1</accession>
<feature type="region of interest" description="Disordered" evidence="2">
    <location>
        <begin position="207"/>
        <end position="229"/>
    </location>
</feature>
<sequence length="606" mass="66078">MTATAGEANDDQTANHGNSPSTPNSNANTAQNSNSKSALATKDRSCPFCGQAFTSSSLGRHLDLYIRPKNPKPADGVHDVDEIRKLRGGITRRQPRTGGRAGGASNGREQSHSRQGSAGGVQSAQRADDDSPMRSLAHAEQDAPINFPGHAKDGPGTAFFPNKAHWQATGVINNLPPRASSRCPSPKAAAAAAAGAQAQRIQDMLRDSAGTRSQRPDHESSESMWKLQESAEMGRAAEMALREVLGSLAAAAKKMEPKLLFDDFDFFSLSFPGLCLAILPPPSTLFSANPFPSADSWTLDPPGLGQFTTMARLLNERRQQRDPVPDAVAFKHHAHLSGAWEHWNSMAEQERVVAWQLECLRSFTRSQERNSQLRSDLDRLEQHNRHLEAEYDRLSRCQLPLEFLTHPPNTIPISPAVMKEVKSSDSTSGAAAANYNAEDLIAKWRSTIRASTRPSRLWQAAIPPQQGVYTESTRNNLRDDMLLNGSVWNIGGRLPRATTTALPDTHREVSSISYETPPNPGVVVGANDDDDTPNHDADADGEAEDDNEEYHQYGEQTALTKRRKVDVSLHGTDGQRQDTGILNVNGKRPLGGRSSTRLLTETVPPR</sequence>
<feature type="compositionally biased region" description="Polar residues" evidence="2">
    <location>
        <begin position="113"/>
        <end position="125"/>
    </location>
</feature>
<dbReference type="GeneID" id="27905638"/>
<feature type="compositionally biased region" description="Basic and acidic residues" evidence="2">
    <location>
        <begin position="75"/>
        <end position="85"/>
    </location>
</feature>